<accession>A0A4U1MJA9</accession>
<reference evidence="16 17" key="1">
    <citation type="submission" date="2019-04" db="EMBL/GenBank/DDBJ databases">
        <title>Genome sequence of Bacillus hwajinpoensis strain Y2.</title>
        <authorList>
            <person name="Fair J.L."/>
            <person name="Maclea K.S."/>
        </authorList>
    </citation>
    <scope>NUCLEOTIDE SEQUENCE [LARGE SCALE GENOMIC DNA]</scope>
    <source>
        <strain evidence="16 17">Y2</strain>
    </source>
</reference>
<organism evidence="16 17">
    <name type="scientific">Guptibacillus hwajinpoensis</name>
    <dbReference type="NCBI Taxonomy" id="208199"/>
    <lineage>
        <taxon>Bacteria</taxon>
        <taxon>Bacillati</taxon>
        <taxon>Bacillota</taxon>
        <taxon>Bacilli</taxon>
        <taxon>Bacillales</taxon>
        <taxon>Guptibacillaceae</taxon>
        <taxon>Guptibacillus</taxon>
    </lineage>
</organism>
<dbReference type="RefSeq" id="WP_136946642.1">
    <property type="nucleotide sequence ID" value="NZ_SWFM01000002.1"/>
</dbReference>
<dbReference type="GO" id="GO:0005047">
    <property type="term" value="F:signal recognition particle binding"/>
    <property type="evidence" value="ECO:0007669"/>
    <property type="project" value="TreeGrafter"/>
</dbReference>
<evidence type="ECO:0000313" key="17">
    <source>
        <dbReference type="Proteomes" id="UP000310541"/>
    </source>
</evidence>
<keyword evidence="4" id="KW-0813">Transport</keyword>
<evidence type="ECO:0000259" key="14">
    <source>
        <dbReference type="SMART" id="SM00382"/>
    </source>
</evidence>
<keyword evidence="16" id="KW-0969">Cilium</keyword>
<keyword evidence="9" id="KW-0342">GTP-binding</keyword>
<keyword evidence="11" id="KW-1006">Bacterial flagellum protein export</keyword>
<comment type="subcellular location">
    <subcellularLocation>
        <location evidence="1">Cell membrane</location>
        <topology evidence="1">Peripheral membrane protein</topology>
        <orientation evidence="1">Cytoplasmic side</orientation>
    </subcellularLocation>
</comment>
<dbReference type="InterPro" id="IPR020006">
    <property type="entry name" value="FlhF"/>
</dbReference>
<keyword evidence="8" id="KW-0653">Protein transport</keyword>
<evidence type="ECO:0000256" key="11">
    <source>
        <dbReference type="ARBA" id="ARBA00023225"/>
    </source>
</evidence>
<proteinExistence type="inferred from homology"/>
<evidence type="ECO:0000313" key="16">
    <source>
        <dbReference type="EMBL" id="TKD70562.1"/>
    </source>
</evidence>
<comment type="similarity">
    <text evidence="2">Belongs to the GTP-binding SRP family.</text>
</comment>
<dbReference type="GO" id="GO:0015031">
    <property type="term" value="P:protein transport"/>
    <property type="evidence" value="ECO:0007669"/>
    <property type="project" value="UniProtKB-KW"/>
</dbReference>
<dbReference type="GO" id="GO:0003924">
    <property type="term" value="F:GTPase activity"/>
    <property type="evidence" value="ECO:0007669"/>
    <property type="project" value="UniProtKB-UniRule"/>
</dbReference>
<feature type="domain" description="AAA+ ATPase" evidence="14">
    <location>
        <begin position="197"/>
        <end position="389"/>
    </location>
</feature>
<sequence length="393" mass="45142">MKIKRYVVTHLREAMPLIRKELGQDAVILNTKKVKVGGFFGFFQKQRLEVLAALDEKKVAKEETEEFATLLQSEKKRREETPKVVQVEQEQKYQEPKVLTPPMQYEQEEVDVIGELRSMKEIMMQMMENERLPKFLKPVNSYLEEHEYTNSIRSSVMAELLIKAKSMPGYTKEDTFDWMRQEFSKRMKNYPNIGNTNKRIRCFVGPTGVGKTTTIAKLAGDILLKERKSVGLITSDTYRIAAVDQLRTYADILGIPLEVVQSPEELDQALSNLASCDIILMDTAGRNYQQYKFISQLEHLLVDKEISINLILSLTHRYADMKSITDNFQPLGITEVMMTKMDETTVRGPIFNLMEDYKLPVTVVTTGQNVPDDMVKTTPEFLLDLVAGEKVYV</sequence>
<evidence type="ECO:0000256" key="3">
    <source>
        <dbReference type="ARBA" id="ARBA00014919"/>
    </source>
</evidence>
<protein>
    <recommendedName>
        <fullName evidence="3 13">Flagellar biosynthesis protein FlhF</fullName>
    </recommendedName>
</protein>
<dbReference type="Gene3D" id="1.20.120.1380">
    <property type="entry name" value="Flagellar FlhF biosynthesis protein, N domain"/>
    <property type="match status" value="1"/>
</dbReference>
<dbReference type="OrthoDB" id="9778554at2"/>
<dbReference type="SMART" id="SM00382">
    <property type="entry name" value="AAA"/>
    <property type="match status" value="1"/>
</dbReference>
<dbReference type="GO" id="GO:0005886">
    <property type="term" value="C:plasma membrane"/>
    <property type="evidence" value="ECO:0007669"/>
    <property type="project" value="UniProtKB-SubCell"/>
</dbReference>
<dbReference type="FunFam" id="3.40.50.300:FF:000695">
    <property type="entry name" value="Flagellar biosynthesis regulator FlhF"/>
    <property type="match status" value="1"/>
</dbReference>
<dbReference type="Gene3D" id="3.40.50.300">
    <property type="entry name" value="P-loop containing nucleotide triphosphate hydrolases"/>
    <property type="match status" value="1"/>
</dbReference>
<dbReference type="SMART" id="SM00962">
    <property type="entry name" value="SRP54"/>
    <property type="match status" value="1"/>
</dbReference>
<keyword evidence="10" id="KW-0472">Membrane</keyword>
<evidence type="ECO:0000256" key="9">
    <source>
        <dbReference type="ARBA" id="ARBA00023134"/>
    </source>
</evidence>
<evidence type="ECO:0000256" key="6">
    <source>
        <dbReference type="ARBA" id="ARBA00022741"/>
    </source>
</evidence>
<name>A0A4U1MJA9_9BACL</name>
<dbReference type="Proteomes" id="UP000310541">
    <property type="component" value="Unassembled WGS sequence"/>
</dbReference>
<dbReference type="CDD" id="cd17873">
    <property type="entry name" value="FlhF"/>
    <property type="match status" value="1"/>
</dbReference>
<dbReference type="PANTHER" id="PTHR43134:SF3">
    <property type="entry name" value="FLAGELLAR BIOSYNTHESIS PROTEIN FLHF"/>
    <property type="match status" value="1"/>
</dbReference>
<dbReference type="InterPro" id="IPR000897">
    <property type="entry name" value="SRP54_GTPase_dom"/>
</dbReference>
<dbReference type="GO" id="GO:0005525">
    <property type="term" value="F:GTP binding"/>
    <property type="evidence" value="ECO:0007669"/>
    <property type="project" value="UniProtKB-UniRule"/>
</dbReference>
<evidence type="ECO:0000256" key="8">
    <source>
        <dbReference type="ARBA" id="ARBA00022927"/>
    </source>
</evidence>
<evidence type="ECO:0000256" key="13">
    <source>
        <dbReference type="NCBIfam" id="TIGR03499"/>
    </source>
</evidence>
<keyword evidence="5" id="KW-1003">Cell membrane</keyword>
<dbReference type="Pfam" id="PF00448">
    <property type="entry name" value="SRP54"/>
    <property type="match status" value="1"/>
</dbReference>
<dbReference type="EMBL" id="SWFM01000002">
    <property type="protein sequence ID" value="TKD70562.1"/>
    <property type="molecule type" value="Genomic_DNA"/>
</dbReference>
<dbReference type="InterPro" id="IPR003593">
    <property type="entry name" value="AAA+_ATPase"/>
</dbReference>
<evidence type="ECO:0000256" key="5">
    <source>
        <dbReference type="ARBA" id="ARBA00022475"/>
    </source>
</evidence>
<dbReference type="SUPFAM" id="SSF52540">
    <property type="entry name" value="P-loop containing nucleoside triphosphate hydrolases"/>
    <property type="match status" value="1"/>
</dbReference>
<comment type="function">
    <text evidence="12">Necessary for flagellar biosynthesis. May be involved in translocation of the flagellum.</text>
</comment>
<keyword evidence="16" id="KW-0282">Flagellum</keyword>
<dbReference type="NCBIfam" id="TIGR03499">
    <property type="entry name" value="FlhF"/>
    <property type="match status" value="1"/>
</dbReference>
<dbReference type="GO" id="GO:0044781">
    <property type="term" value="P:bacterial-type flagellum organization"/>
    <property type="evidence" value="ECO:0007669"/>
    <property type="project" value="UniProtKB-UniRule"/>
</dbReference>
<evidence type="ECO:0000256" key="1">
    <source>
        <dbReference type="ARBA" id="ARBA00004413"/>
    </source>
</evidence>
<evidence type="ECO:0000256" key="2">
    <source>
        <dbReference type="ARBA" id="ARBA00008531"/>
    </source>
</evidence>
<dbReference type="InterPro" id="IPR047040">
    <property type="entry name" value="FlhF__GTPase_dom"/>
</dbReference>
<dbReference type="PANTHER" id="PTHR43134">
    <property type="entry name" value="SIGNAL RECOGNITION PARTICLE RECEPTOR SUBUNIT ALPHA"/>
    <property type="match status" value="1"/>
</dbReference>
<dbReference type="InterPro" id="IPR027417">
    <property type="entry name" value="P-loop_NTPase"/>
</dbReference>
<feature type="domain" description="SRP54-type proteins GTP-binding" evidence="15">
    <location>
        <begin position="198"/>
        <end position="388"/>
    </location>
</feature>
<dbReference type="GO" id="GO:0006614">
    <property type="term" value="P:SRP-dependent cotranslational protein targeting to membrane"/>
    <property type="evidence" value="ECO:0007669"/>
    <property type="project" value="UniProtKB-UniRule"/>
</dbReference>
<keyword evidence="7" id="KW-1005">Bacterial flagellum biogenesis</keyword>
<evidence type="ECO:0000256" key="10">
    <source>
        <dbReference type="ARBA" id="ARBA00023136"/>
    </source>
</evidence>
<evidence type="ECO:0000256" key="12">
    <source>
        <dbReference type="ARBA" id="ARBA00025337"/>
    </source>
</evidence>
<comment type="caution">
    <text evidence="16">The sequence shown here is derived from an EMBL/GenBank/DDBJ whole genome shotgun (WGS) entry which is preliminary data.</text>
</comment>
<keyword evidence="6" id="KW-0547">Nucleotide-binding</keyword>
<gene>
    <name evidence="16" type="primary">flhF</name>
    <name evidence="16" type="ORF">FBF83_07985</name>
</gene>
<keyword evidence="16" id="KW-0966">Cell projection</keyword>
<evidence type="ECO:0000259" key="15">
    <source>
        <dbReference type="SMART" id="SM00962"/>
    </source>
</evidence>
<dbReference type="AlphaFoldDB" id="A0A4U1MJA9"/>
<evidence type="ECO:0000256" key="7">
    <source>
        <dbReference type="ARBA" id="ARBA00022795"/>
    </source>
</evidence>
<evidence type="ECO:0000256" key="4">
    <source>
        <dbReference type="ARBA" id="ARBA00022448"/>
    </source>
</evidence>